<accession>H7EP49</accession>
<protein>
    <submittedName>
        <fullName evidence="5">Protein serine/threonine phosphatase with GAF(S) sensor(S)</fullName>
    </submittedName>
</protein>
<feature type="domain" description="GAF" evidence="3">
    <location>
        <begin position="148"/>
        <end position="315"/>
    </location>
</feature>
<keyword evidence="2" id="KW-1133">Transmembrane helix</keyword>
<dbReference type="EMBL" id="AGRW01000054">
    <property type="protein sequence ID" value="EIC00682.1"/>
    <property type="molecule type" value="Genomic_DNA"/>
</dbReference>
<dbReference type="Pfam" id="PF13185">
    <property type="entry name" value="GAF_2"/>
    <property type="match status" value="1"/>
</dbReference>
<sequence>MYTDAIANVPLICTAVLAVAIEVLLVIIKIRKTAKVSFISYFALAILIFACIRSILTPGSGPLMFNLLILLATTLIIPYCVMLAFGKQVVPVVEEDEDEEELFDVPEPQTMVVEDVKPDEIKLIDKGREFITAAANSFMESKDSEKDGEQTLLANINKACIEVTGADGGAILLVDEFDDVITVKSLQGNFPPPYKLPDDLPHKPLRVSTSFKYAQFPLRDNIFGEIASSGKAELIPVPGIDDRIFQNTPEEFLKLGSFIFVPIRLVDKDVVIGLVALSRDAGKEPFNDSEFHWAQTLTDFAESALKTTLTFKQYKEKQELTRESDIASNAQIMLTPKKIPPLGGVSFGSMTEMAAGVCSDLFDVIPARQDRISFVLMDAAGKGMNALLVMTMIRAMLRLIVNTTQSAGTILSWANRGVCTETDIDHFASVALLNYDPTKRKVQFATSGSIPVMRYNAAKGTVEKISIPSEPIGVEKSKSYKDIEFVAAKGDILIMYTDGIAESLNSAGKQYDMSGVANILKANSKLSGKQIANLIKLDVKKFVGTETLHDDQTLLVIKIQ</sequence>
<dbReference type="OrthoDB" id="9773346at2"/>
<dbReference type="InterPro" id="IPR003018">
    <property type="entry name" value="GAF"/>
</dbReference>
<dbReference type="Gene3D" id="3.60.40.10">
    <property type="entry name" value="PPM-type phosphatase domain"/>
    <property type="match status" value="1"/>
</dbReference>
<comment type="caution">
    <text evidence="5">The sequence shown here is derived from an EMBL/GenBank/DDBJ whole genome shotgun (WGS) entry which is preliminary data.</text>
</comment>
<dbReference type="PANTHER" id="PTHR43156:SF2">
    <property type="entry name" value="STAGE II SPORULATION PROTEIN E"/>
    <property type="match status" value="1"/>
</dbReference>
<dbReference type="PANTHER" id="PTHR43156">
    <property type="entry name" value="STAGE II SPORULATION PROTEIN E-RELATED"/>
    <property type="match status" value="1"/>
</dbReference>
<dbReference type="eggNOG" id="COG2203">
    <property type="taxonomic scope" value="Bacteria"/>
</dbReference>
<feature type="transmembrane region" description="Helical" evidence="2">
    <location>
        <begin position="6"/>
        <end position="26"/>
    </location>
</feature>
<dbReference type="SMART" id="SM00065">
    <property type="entry name" value="GAF"/>
    <property type="match status" value="1"/>
</dbReference>
<dbReference type="InterPro" id="IPR052016">
    <property type="entry name" value="Bact_Sigma-Reg"/>
</dbReference>
<dbReference type="SMART" id="SM00331">
    <property type="entry name" value="PP2C_SIG"/>
    <property type="match status" value="1"/>
</dbReference>
<reference evidence="5 6" key="1">
    <citation type="submission" date="2011-09" db="EMBL/GenBank/DDBJ databases">
        <title>The draft genome of Treponema saccharophilum DSM 2985.</title>
        <authorList>
            <consortium name="US DOE Joint Genome Institute (JGI-PGF)"/>
            <person name="Lucas S."/>
            <person name="Copeland A."/>
            <person name="Lapidus A."/>
            <person name="Glavina del Rio T."/>
            <person name="Dalin E."/>
            <person name="Tice H."/>
            <person name="Bruce D."/>
            <person name="Goodwin L."/>
            <person name="Pitluck S."/>
            <person name="Peters L."/>
            <person name="Kyrpides N."/>
            <person name="Mavromatis K."/>
            <person name="Ivanova N."/>
            <person name="Markowitz V."/>
            <person name="Cheng J.-F."/>
            <person name="Hugenholtz P."/>
            <person name="Woyke T."/>
            <person name="Wu D."/>
            <person name="Gronow S."/>
            <person name="Wellnitz S."/>
            <person name="Brambilla E."/>
            <person name="Klenk H.-P."/>
            <person name="Eisen J.A."/>
        </authorList>
    </citation>
    <scope>NUCLEOTIDE SEQUENCE [LARGE SCALE GENOMIC DNA]</scope>
    <source>
        <strain evidence="5 6">DSM 2985</strain>
    </source>
</reference>
<dbReference type="PATRIC" id="fig|907348.3.peg.2741"/>
<keyword evidence="6" id="KW-1185">Reference proteome</keyword>
<dbReference type="InterPro" id="IPR001932">
    <property type="entry name" value="PPM-type_phosphatase-like_dom"/>
</dbReference>
<evidence type="ECO:0000313" key="5">
    <source>
        <dbReference type="EMBL" id="EIC00682.1"/>
    </source>
</evidence>
<dbReference type="AlphaFoldDB" id="H7EP49"/>
<feature type="transmembrane region" description="Helical" evidence="2">
    <location>
        <begin position="63"/>
        <end position="85"/>
    </location>
</feature>
<gene>
    <name evidence="5" type="ORF">TresaDRAFT_0155</name>
</gene>
<dbReference type="InterPro" id="IPR029016">
    <property type="entry name" value="GAF-like_dom_sf"/>
</dbReference>
<keyword evidence="2" id="KW-0472">Membrane</keyword>
<evidence type="ECO:0000313" key="6">
    <source>
        <dbReference type="Proteomes" id="UP000003571"/>
    </source>
</evidence>
<evidence type="ECO:0000259" key="3">
    <source>
        <dbReference type="SMART" id="SM00065"/>
    </source>
</evidence>
<feature type="domain" description="PPM-type phosphatase" evidence="4">
    <location>
        <begin position="342"/>
        <end position="559"/>
    </location>
</feature>
<evidence type="ECO:0000256" key="1">
    <source>
        <dbReference type="ARBA" id="ARBA00022801"/>
    </source>
</evidence>
<keyword evidence="1" id="KW-0378">Hydrolase</keyword>
<proteinExistence type="predicted"/>
<feature type="transmembrane region" description="Helical" evidence="2">
    <location>
        <begin position="38"/>
        <end position="57"/>
    </location>
</feature>
<dbReference type="InterPro" id="IPR036457">
    <property type="entry name" value="PPM-type-like_dom_sf"/>
</dbReference>
<name>H7EP49_9SPIR</name>
<dbReference type="Gene3D" id="3.30.450.40">
    <property type="match status" value="1"/>
</dbReference>
<dbReference type="eggNOG" id="COG2208">
    <property type="taxonomic scope" value="Bacteria"/>
</dbReference>
<dbReference type="SUPFAM" id="SSF55781">
    <property type="entry name" value="GAF domain-like"/>
    <property type="match status" value="1"/>
</dbReference>
<dbReference type="Proteomes" id="UP000003571">
    <property type="component" value="Unassembled WGS sequence"/>
</dbReference>
<dbReference type="Pfam" id="PF07228">
    <property type="entry name" value="SpoIIE"/>
    <property type="match status" value="1"/>
</dbReference>
<dbReference type="GO" id="GO:0016791">
    <property type="term" value="F:phosphatase activity"/>
    <property type="evidence" value="ECO:0007669"/>
    <property type="project" value="TreeGrafter"/>
</dbReference>
<evidence type="ECO:0000259" key="4">
    <source>
        <dbReference type="SMART" id="SM00331"/>
    </source>
</evidence>
<evidence type="ECO:0000256" key="2">
    <source>
        <dbReference type="SAM" id="Phobius"/>
    </source>
</evidence>
<dbReference type="STRING" id="907348.TresaDRAFT_0155"/>
<organism evidence="5 6">
    <name type="scientific">Treponema saccharophilum DSM 2985</name>
    <dbReference type="NCBI Taxonomy" id="907348"/>
    <lineage>
        <taxon>Bacteria</taxon>
        <taxon>Pseudomonadati</taxon>
        <taxon>Spirochaetota</taxon>
        <taxon>Spirochaetia</taxon>
        <taxon>Spirochaetales</taxon>
        <taxon>Treponemataceae</taxon>
        <taxon>Treponema</taxon>
    </lineage>
</organism>
<keyword evidence="2" id="KW-0812">Transmembrane</keyword>